<comment type="cofactor">
    <cofactor evidence="1">
        <name>FMN</name>
        <dbReference type="ChEBI" id="CHEBI:58210"/>
    </cofactor>
</comment>
<reference evidence="12 13" key="1">
    <citation type="submission" date="2020-06" db="EMBL/GenBank/DDBJ databases">
        <title>High-quality draft genome of sulfate reducer Desulfobacter latus type strain AcrS2 isolated from marine sediment.</title>
        <authorList>
            <person name="Hoppe M."/>
            <person name="Larsen C.K."/>
            <person name="Marshall I.P.G."/>
            <person name="Schramm A."/>
            <person name="Marietou A.G."/>
        </authorList>
    </citation>
    <scope>NUCLEOTIDE SEQUENCE [LARGE SCALE GENOMIC DNA]</scope>
    <source>
        <strain evidence="12 13">AcRS2</strain>
    </source>
</reference>
<dbReference type="SUPFAM" id="SSF51905">
    <property type="entry name" value="FAD/NAD(P)-binding domain"/>
    <property type="match status" value="1"/>
</dbReference>
<protein>
    <submittedName>
        <fullName evidence="12">FAD-dependent oxidoreductase</fullName>
    </submittedName>
</protein>
<evidence type="ECO:0000256" key="1">
    <source>
        <dbReference type="ARBA" id="ARBA00001917"/>
    </source>
</evidence>
<dbReference type="InterPro" id="IPR051793">
    <property type="entry name" value="NADH:flavin_oxidoreductase"/>
</dbReference>
<evidence type="ECO:0000256" key="8">
    <source>
        <dbReference type="ARBA" id="ARBA00023004"/>
    </source>
</evidence>
<dbReference type="InterPro" id="IPR036188">
    <property type="entry name" value="FAD/NAD-bd_sf"/>
</dbReference>
<dbReference type="InterPro" id="IPR001155">
    <property type="entry name" value="OxRdtase_FMN_N"/>
</dbReference>
<dbReference type="Gene3D" id="3.50.50.60">
    <property type="entry name" value="FAD/NAD(P)-binding domain"/>
    <property type="match status" value="1"/>
</dbReference>
<evidence type="ECO:0000256" key="5">
    <source>
        <dbReference type="ARBA" id="ARBA00022643"/>
    </source>
</evidence>
<dbReference type="EMBL" id="JACADJ010000006">
    <property type="protein sequence ID" value="NWH04003.1"/>
    <property type="molecule type" value="Genomic_DNA"/>
</dbReference>
<dbReference type="SUPFAM" id="SSF51395">
    <property type="entry name" value="FMN-linked oxidoreductases"/>
    <property type="match status" value="1"/>
</dbReference>
<evidence type="ECO:0000256" key="6">
    <source>
        <dbReference type="ARBA" id="ARBA00022723"/>
    </source>
</evidence>
<evidence type="ECO:0000256" key="2">
    <source>
        <dbReference type="ARBA" id="ARBA00001966"/>
    </source>
</evidence>
<dbReference type="AlphaFoldDB" id="A0A850SX59"/>
<feature type="domain" description="FAD/NAD(P)-binding" evidence="11">
    <location>
        <begin position="376"/>
        <end position="598"/>
    </location>
</feature>
<dbReference type="Pfam" id="PF07992">
    <property type="entry name" value="Pyr_redox_2"/>
    <property type="match status" value="1"/>
</dbReference>
<comment type="similarity">
    <text evidence="3">In the N-terminal section; belongs to the NADH:flavin oxidoreductase/NADH oxidase family.</text>
</comment>
<dbReference type="GO" id="GO:0046872">
    <property type="term" value="F:metal ion binding"/>
    <property type="evidence" value="ECO:0007669"/>
    <property type="project" value="UniProtKB-KW"/>
</dbReference>
<dbReference type="Proteomes" id="UP000553343">
    <property type="component" value="Unassembled WGS sequence"/>
</dbReference>
<keyword evidence="6" id="KW-0479">Metal-binding</keyword>
<dbReference type="GO" id="GO:0051536">
    <property type="term" value="F:iron-sulfur cluster binding"/>
    <property type="evidence" value="ECO:0007669"/>
    <property type="project" value="UniProtKB-KW"/>
</dbReference>
<keyword evidence="7" id="KW-0560">Oxidoreductase</keyword>
<evidence type="ECO:0000256" key="4">
    <source>
        <dbReference type="ARBA" id="ARBA00022630"/>
    </source>
</evidence>
<dbReference type="PANTHER" id="PTHR42917">
    <property type="entry name" value="2,4-DIENOYL-COA REDUCTASE"/>
    <property type="match status" value="1"/>
</dbReference>
<evidence type="ECO:0000313" key="12">
    <source>
        <dbReference type="EMBL" id="NWH04003.1"/>
    </source>
</evidence>
<evidence type="ECO:0000259" key="10">
    <source>
        <dbReference type="Pfam" id="PF00724"/>
    </source>
</evidence>
<gene>
    <name evidence="12" type="ORF">HXW94_03180</name>
</gene>
<dbReference type="InterPro" id="IPR013785">
    <property type="entry name" value="Aldolase_TIM"/>
</dbReference>
<keyword evidence="5" id="KW-0288">FMN</keyword>
<dbReference type="GO" id="GO:0010181">
    <property type="term" value="F:FMN binding"/>
    <property type="evidence" value="ECO:0007669"/>
    <property type="project" value="InterPro"/>
</dbReference>
<dbReference type="PRINTS" id="PR00469">
    <property type="entry name" value="PNDRDTASEII"/>
</dbReference>
<evidence type="ECO:0000313" key="13">
    <source>
        <dbReference type="Proteomes" id="UP000553343"/>
    </source>
</evidence>
<evidence type="ECO:0000259" key="11">
    <source>
        <dbReference type="Pfam" id="PF07992"/>
    </source>
</evidence>
<dbReference type="Gene3D" id="3.20.20.70">
    <property type="entry name" value="Aldolase class I"/>
    <property type="match status" value="1"/>
</dbReference>
<keyword evidence="4" id="KW-0285">Flavoprotein</keyword>
<keyword evidence="8" id="KW-0408">Iron</keyword>
<accession>A0A850SX59</accession>
<dbReference type="Gene3D" id="3.40.50.720">
    <property type="entry name" value="NAD(P)-binding Rossmann-like Domain"/>
    <property type="match status" value="1"/>
</dbReference>
<dbReference type="RefSeq" id="WP_178365449.1">
    <property type="nucleotide sequence ID" value="NZ_JACADJ010000006.1"/>
</dbReference>
<comment type="caution">
    <text evidence="12">The sequence shown here is derived from an EMBL/GenBank/DDBJ whole genome shotgun (WGS) entry which is preliminary data.</text>
</comment>
<evidence type="ECO:0000256" key="7">
    <source>
        <dbReference type="ARBA" id="ARBA00023002"/>
    </source>
</evidence>
<feature type="domain" description="NADH:flavin oxidoreductase/NADH oxidase N-terminal" evidence="10">
    <location>
        <begin position="4"/>
        <end position="333"/>
    </location>
</feature>
<name>A0A850SX59_9BACT</name>
<sequence length="637" mass="69435">MERMFSTFNLGNLALLNRFVFPPIKIGAGNPDGAVTDQQLIFYRQIARSGPAIVIIEPVSVTANGREHPKQPFVHLPQSVSELRKIADVIHEENRLACLHLNHAGAAALPKIIGGRPKAPSVMTCVARNGNVSEALSEQDIEEILDGYESSAQKAQEAGFDVIEIQGGHGYLISQFLNSKINKRQDAYGQDRLLFAREAISKVNAGSPDIPLILRISGNEMSPEFGVSGEDLLPLLQFAEDKGIHAIHVGMGNACFSPAWYFHHASLPDKPQVDALAWVREHTSLPLIAAGRMGRKDKVVQFLDDGLTDLVALGRPLLADNDLVEKWHNGLDDRINYCGYCLQGCLHRMKSGVSLGCNLNPEIGKPALEKTQNPLNVLIAGGGPAGMSAALYLAKRGHQITLAEKTDHLGGQFAITWQAPGKEKMKQGLDSIEQNVKRNIDAIVMNRSVDADLVKAVRPDLLVWAIGAIQNIPDIHGLDAQHVMTSIEYFQGEKELKGPRVLVIGAGRAGVEIAEKLGKAGYEVVATKRTDPIGSMMEMITKKLTLMRLEQMENVKLMPHTTVKDFTDDGVQIEQDGKTLALEPFQTVILASGMRPAAGPGEEIKRDVSRIEIIGDAREVQDIFTAVHAGYSLALNY</sequence>
<evidence type="ECO:0000256" key="9">
    <source>
        <dbReference type="ARBA" id="ARBA00023014"/>
    </source>
</evidence>
<dbReference type="PANTHER" id="PTHR42917:SF2">
    <property type="entry name" value="2,4-DIENOYL-COA REDUCTASE [(2E)-ENOYL-COA-PRODUCING]"/>
    <property type="match status" value="1"/>
</dbReference>
<keyword evidence="9" id="KW-0411">Iron-sulfur</keyword>
<comment type="cofactor">
    <cofactor evidence="2">
        <name>[4Fe-4S] cluster</name>
        <dbReference type="ChEBI" id="CHEBI:49883"/>
    </cofactor>
</comment>
<evidence type="ECO:0000256" key="3">
    <source>
        <dbReference type="ARBA" id="ARBA00011048"/>
    </source>
</evidence>
<dbReference type="InterPro" id="IPR023753">
    <property type="entry name" value="FAD/NAD-binding_dom"/>
</dbReference>
<keyword evidence="13" id="KW-1185">Reference proteome</keyword>
<dbReference type="Pfam" id="PF00724">
    <property type="entry name" value="Oxidored_FMN"/>
    <property type="match status" value="1"/>
</dbReference>
<dbReference type="GO" id="GO:0016491">
    <property type="term" value="F:oxidoreductase activity"/>
    <property type="evidence" value="ECO:0007669"/>
    <property type="project" value="UniProtKB-KW"/>
</dbReference>
<dbReference type="PRINTS" id="PR00368">
    <property type="entry name" value="FADPNR"/>
</dbReference>
<dbReference type="CDD" id="cd02803">
    <property type="entry name" value="OYE_like_FMN_family"/>
    <property type="match status" value="1"/>
</dbReference>
<proteinExistence type="inferred from homology"/>
<organism evidence="12 13">
    <name type="scientific">Desulfobacter latus</name>
    <dbReference type="NCBI Taxonomy" id="2292"/>
    <lineage>
        <taxon>Bacteria</taxon>
        <taxon>Pseudomonadati</taxon>
        <taxon>Thermodesulfobacteriota</taxon>
        <taxon>Desulfobacteria</taxon>
        <taxon>Desulfobacterales</taxon>
        <taxon>Desulfobacteraceae</taxon>
        <taxon>Desulfobacter</taxon>
    </lineage>
</organism>